<feature type="transmembrane region" description="Helical" evidence="4">
    <location>
        <begin position="254"/>
        <end position="272"/>
    </location>
</feature>
<feature type="transmembrane region" description="Helical" evidence="4">
    <location>
        <begin position="215"/>
        <end position="234"/>
    </location>
</feature>
<reference evidence="7" key="1">
    <citation type="journal article" date="2019" name="Int. J. Syst. Evol. Microbiol.">
        <title>The Global Catalogue of Microorganisms (GCM) 10K type strain sequencing project: providing services to taxonomists for standard genome sequencing and annotation.</title>
        <authorList>
            <consortium name="The Broad Institute Genomics Platform"/>
            <consortium name="The Broad Institute Genome Sequencing Center for Infectious Disease"/>
            <person name="Wu L."/>
            <person name="Ma J."/>
        </authorList>
    </citation>
    <scope>NUCLEOTIDE SEQUENCE [LARGE SCALE GENOMIC DNA]</scope>
    <source>
        <strain evidence="7">KCTC 42082</strain>
    </source>
</reference>
<dbReference type="PANTHER" id="PTHR23534:SF1">
    <property type="entry name" value="MAJOR FACILITATOR SUPERFAMILY PROTEIN"/>
    <property type="match status" value="1"/>
</dbReference>
<keyword evidence="7" id="KW-1185">Reference proteome</keyword>
<feature type="transmembrane region" description="Helical" evidence="4">
    <location>
        <begin position="346"/>
        <end position="365"/>
    </location>
</feature>
<feature type="transmembrane region" description="Helical" evidence="4">
    <location>
        <begin position="74"/>
        <end position="92"/>
    </location>
</feature>
<feature type="transmembrane region" description="Helical" evidence="4">
    <location>
        <begin position="165"/>
        <end position="186"/>
    </location>
</feature>
<feature type="transmembrane region" description="Helical" evidence="4">
    <location>
        <begin position="279"/>
        <end position="298"/>
    </location>
</feature>
<keyword evidence="1 4" id="KW-0812">Transmembrane</keyword>
<keyword evidence="3 4" id="KW-0472">Membrane</keyword>
<protein>
    <submittedName>
        <fullName evidence="6">Membrane protein</fullName>
    </submittedName>
</protein>
<feature type="transmembrane region" description="Helical" evidence="4">
    <location>
        <begin position="45"/>
        <end position="62"/>
    </location>
</feature>
<feature type="domain" description="Major facilitator superfamily (MFS) profile" evidence="5">
    <location>
        <begin position="213"/>
        <end position="402"/>
    </location>
</feature>
<feature type="transmembrane region" description="Helical" evidence="4">
    <location>
        <begin position="371"/>
        <end position="389"/>
    </location>
</feature>
<dbReference type="RefSeq" id="WP_189516699.1">
    <property type="nucleotide sequence ID" value="NZ_BMZM01000002.1"/>
</dbReference>
<accession>A0ABQ3FH25</accession>
<evidence type="ECO:0000256" key="3">
    <source>
        <dbReference type="ARBA" id="ARBA00023136"/>
    </source>
</evidence>
<feature type="transmembrane region" description="Helical" evidence="4">
    <location>
        <begin position="98"/>
        <end position="117"/>
    </location>
</feature>
<feature type="transmembrane region" description="Helical" evidence="4">
    <location>
        <begin position="304"/>
        <end position="326"/>
    </location>
</feature>
<evidence type="ECO:0000313" key="6">
    <source>
        <dbReference type="EMBL" id="GHC23559.1"/>
    </source>
</evidence>
<dbReference type="Proteomes" id="UP000604243">
    <property type="component" value="Unassembled WGS sequence"/>
</dbReference>
<evidence type="ECO:0000259" key="5">
    <source>
        <dbReference type="PROSITE" id="PS50850"/>
    </source>
</evidence>
<feature type="transmembrane region" description="Helical" evidence="4">
    <location>
        <begin position="137"/>
        <end position="159"/>
    </location>
</feature>
<keyword evidence="2 4" id="KW-1133">Transmembrane helix</keyword>
<comment type="caution">
    <text evidence="6">The sequence shown here is derived from an EMBL/GenBank/DDBJ whole genome shotgun (WGS) entry which is preliminary data.</text>
</comment>
<evidence type="ECO:0000256" key="2">
    <source>
        <dbReference type="ARBA" id="ARBA00022989"/>
    </source>
</evidence>
<dbReference type="InterPro" id="IPR020846">
    <property type="entry name" value="MFS_dom"/>
</dbReference>
<evidence type="ECO:0000256" key="4">
    <source>
        <dbReference type="SAM" id="Phobius"/>
    </source>
</evidence>
<evidence type="ECO:0000313" key="7">
    <source>
        <dbReference type="Proteomes" id="UP000604243"/>
    </source>
</evidence>
<dbReference type="SUPFAM" id="SSF103473">
    <property type="entry name" value="MFS general substrate transporter"/>
    <property type="match status" value="1"/>
</dbReference>
<organism evidence="6 7">
    <name type="scientific">Kushneria pakistanensis</name>
    <dbReference type="NCBI Taxonomy" id="1508770"/>
    <lineage>
        <taxon>Bacteria</taxon>
        <taxon>Pseudomonadati</taxon>
        <taxon>Pseudomonadota</taxon>
        <taxon>Gammaproteobacteria</taxon>
        <taxon>Oceanospirillales</taxon>
        <taxon>Halomonadaceae</taxon>
        <taxon>Kushneria</taxon>
    </lineage>
</organism>
<evidence type="ECO:0000256" key="1">
    <source>
        <dbReference type="ARBA" id="ARBA00022692"/>
    </source>
</evidence>
<dbReference type="Pfam" id="PF07690">
    <property type="entry name" value="MFS_1"/>
    <property type="match status" value="1"/>
</dbReference>
<sequence>MNTPLPFRTWLYFGAQSINLTTAVMSVAMAAIVGAEIAGNDTLATLPYGFQFLTLMLATYPASRLMSHLGRRPGFLIGNAFLALAGGLGYLAVQAESFVLLALAHGALGIYIAFANFNRFAATDGLREGLKSRAMSLVVAGGVLAAIIGPLASSVLWNIPGYGHFALSYSLFIPLAILSTCITMLLPQSTSRPPRETADKDDIALPHRQLKQRRVLLAIAVSALGYGVMNLLMIQASLHMHAQDTPFHDVNTAIQWHVLAMFIPSFFTGRLINRLGHPFMITLGLGLLITTALLNVATEGWLSMALTLIVLGLGWNFTYIGGGALLAHTIGDSPQAVRLQGVNDMAIAVMATLGAFLPAVLQAAIGWQTTNLIVAGVCAITLVSVMLTLSRRRHGAFVSGAA</sequence>
<dbReference type="InterPro" id="IPR036259">
    <property type="entry name" value="MFS_trans_sf"/>
</dbReference>
<dbReference type="InterPro" id="IPR011701">
    <property type="entry name" value="MFS"/>
</dbReference>
<proteinExistence type="predicted"/>
<dbReference type="EMBL" id="BMZM01000002">
    <property type="protein sequence ID" value="GHC23559.1"/>
    <property type="molecule type" value="Genomic_DNA"/>
</dbReference>
<name>A0ABQ3FH25_9GAMM</name>
<gene>
    <name evidence="6" type="ORF">GCM10010082_14820</name>
</gene>
<feature type="transmembrane region" description="Helical" evidence="4">
    <location>
        <begin position="12"/>
        <end position="33"/>
    </location>
</feature>
<dbReference type="PANTHER" id="PTHR23534">
    <property type="entry name" value="MFS PERMEASE"/>
    <property type="match status" value="1"/>
</dbReference>
<dbReference type="Gene3D" id="1.20.1250.20">
    <property type="entry name" value="MFS general substrate transporter like domains"/>
    <property type="match status" value="1"/>
</dbReference>
<dbReference type="PROSITE" id="PS50850">
    <property type="entry name" value="MFS"/>
    <property type="match status" value="1"/>
</dbReference>